<gene>
    <name evidence="1" type="ORF">GBZ86_14655</name>
</gene>
<dbReference type="RefSeq" id="WP_152891874.1">
    <property type="nucleotide sequence ID" value="NZ_WHJC01000376.1"/>
</dbReference>
<dbReference type="Proteomes" id="UP000430345">
    <property type="component" value="Unassembled WGS sequence"/>
</dbReference>
<reference evidence="1 2" key="1">
    <citation type="submission" date="2019-10" db="EMBL/GenBank/DDBJ databases">
        <title>The Genome Sequence of Clostridium tarantellae Isolated from Fish Brain.</title>
        <authorList>
            <person name="Bano L."/>
            <person name="Kiel M."/>
            <person name="Sales G."/>
            <person name="Doxey A.C."/>
            <person name="Mansfield M.J."/>
            <person name="Schiavone M."/>
            <person name="Rossetto O."/>
            <person name="Pirazzini M."/>
            <person name="Dobrindt U."/>
            <person name="Montecucco C."/>
        </authorList>
    </citation>
    <scope>NUCLEOTIDE SEQUENCE [LARGE SCALE GENOMIC DNA]</scope>
    <source>
        <strain evidence="1 2">DSM 3997</strain>
    </source>
</reference>
<proteinExistence type="predicted"/>
<dbReference type="SUPFAM" id="SSF50494">
    <property type="entry name" value="Trypsin-like serine proteases"/>
    <property type="match status" value="1"/>
</dbReference>
<comment type="caution">
    <text evidence="1">The sequence shown here is derived from an EMBL/GenBank/DDBJ whole genome shotgun (WGS) entry which is preliminary data.</text>
</comment>
<organism evidence="1 2">
    <name type="scientific">Clostridium tarantellae</name>
    <dbReference type="NCBI Taxonomy" id="39493"/>
    <lineage>
        <taxon>Bacteria</taxon>
        <taxon>Bacillati</taxon>
        <taxon>Bacillota</taxon>
        <taxon>Clostridia</taxon>
        <taxon>Eubacteriales</taxon>
        <taxon>Clostridiaceae</taxon>
        <taxon>Clostridium</taxon>
    </lineage>
</organism>
<name>A0A6I1MRZ2_9CLOT</name>
<keyword evidence="2" id="KW-1185">Reference proteome</keyword>
<evidence type="ECO:0008006" key="3">
    <source>
        <dbReference type="Google" id="ProtNLM"/>
    </source>
</evidence>
<sequence length="307" mass="34021">MKDLQLHILNISRNKYHHLINLPNVQAIGYGFKYVNEKCTYEPCIHALVSKKINKVNLSYNKLIPKNFMGVKTDVIEIGTIKAQYLTGRVRPLKGGCEILTEGFSENVIGSMGCIVSKGLLFKKYYILSNNHVLAGENKFFKGTPIRQPAHSNKTDFSDIVAELSEFIEIKFETPTELPENTVDCAIAKILYKKDISKKVAFMGEIQSIGIPKIDLKVKKTGAATNFTKGKIKTIGASTLCTFQNNKKALFVNQIITTRMSDEGDSGSVLLDNNNKVIGLLMGGTKNSVSVFNDINLVLKALKVDLL</sequence>
<evidence type="ECO:0000313" key="2">
    <source>
        <dbReference type="Proteomes" id="UP000430345"/>
    </source>
</evidence>
<dbReference type="InterPro" id="IPR009003">
    <property type="entry name" value="Peptidase_S1_PA"/>
</dbReference>
<accession>A0A6I1MRZ2</accession>
<dbReference type="EMBL" id="WHJC01000376">
    <property type="protein sequence ID" value="MPQ44967.1"/>
    <property type="molecule type" value="Genomic_DNA"/>
</dbReference>
<evidence type="ECO:0000313" key="1">
    <source>
        <dbReference type="EMBL" id="MPQ44967.1"/>
    </source>
</evidence>
<dbReference type="Gene3D" id="2.40.10.10">
    <property type="entry name" value="Trypsin-like serine proteases"/>
    <property type="match status" value="1"/>
</dbReference>
<protein>
    <recommendedName>
        <fullName evidence="3">Serine protease</fullName>
    </recommendedName>
</protein>
<dbReference type="OrthoDB" id="104542at2"/>
<dbReference type="AlphaFoldDB" id="A0A6I1MRZ2"/>
<dbReference type="InterPro" id="IPR043504">
    <property type="entry name" value="Peptidase_S1_PA_chymotrypsin"/>
</dbReference>